<feature type="transmembrane region" description="Helical" evidence="10">
    <location>
        <begin position="101"/>
        <end position="118"/>
    </location>
</feature>
<feature type="domain" description="Prepilin peptidase A24 N-terminal" evidence="12">
    <location>
        <begin position="12"/>
        <end position="92"/>
    </location>
</feature>
<comment type="catalytic activity">
    <reaction evidence="9">
        <text>Typically cleaves a -Gly-|-Phe- bond to release an N-terminal, basic peptide of 5-8 residues from type IV prepilin, and then N-methylates the new N-terminal amino group, the methyl donor being S-adenosyl-L-methionine.</text>
        <dbReference type="EC" id="3.4.23.43"/>
    </reaction>
</comment>
<comment type="function">
    <text evidence="9">Plays an essential role in type IV pili and type II pseudopili formation by proteolytically removing the leader sequence from substrate proteins and subsequently monomethylating the alpha-amino group of the newly exposed N-terminal phenylalanine.</text>
</comment>
<gene>
    <name evidence="13" type="ORF">EOD43_20985</name>
</gene>
<keyword evidence="9" id="KW-0808">Transferase</keyword>
<dbReference type="Pfam" id="PF06750">
    <property type="entry name" value="A24_N_bact"/>
    <property type="match status" value="1"/>
</dbReference>
<keyword evidence="5 9" id="KW-0812">Transmembrane</keyword>
<feature type="transmembrane region" description="Helical" evidence="10">
    <location>
        <begin position="199"/>
        <end position="218"/>
    </location>
</feature>
<feature type="transmembrane region" description="Helical" evidence="10">
    <location>
        <begin position="6"/>
        <end position="26"/>
    </location>
</feature>
<name>A0A437LWU5_9SPHN</name>
<feature type="transmembrane region" description="Helical" evidence="10">
    <location>
        <begin position="127"/>
        <end position="147"/>
    </location>
</feature>
<evidence type="ECO:0000256" key="9">
    <source>
        <dbReference type="RuleBase" id="RU003794"/>
    </source>
</evidence>
<organism evidence="13 14">
    <name type="scientific">Sphingomonas crocodyli</name>
    <dbReference type="NCBI Taxonomy" id="1979270"/>
    <lineage>
        <taxon>Bacteria</taxon>
        <taxon>Pseudomonadati</taxon>
        <taxon>Pseudomonadota</taxon>
        <taxon>Alphaproteobacteria</taxon>
        <taxon>Sphingomonadales</taxon>
        <taxon>Sphingomonadaceae</taxon>
        <taxon>Sphingomonas</taxon>
    </lineage>
</organism>
<evidence type="ECO:0000256" key="5">
    <source>
        <dbReference type="ARBA" id="ARBA00022692"/>
    </source>
</evidence>
<dbReference type="GO" id="GO:0032259">
    <property type="term" value="P:methylation"/>
    <property type="evidence" value="ECO:0007669"/>
    <property type="project" value="UniProtKB-KW"/>
</dbReference>
<dbReference type="OrthoDB" id="9789291at2"/>
<keyword evidence="9" id="KW-0645">Protease</keyword>
<dbReference type="RefSeq" id="WP_127746091.1">
    <property type="nucleotide sequence ID" value="NZ_SACN01000004.1"/>
</dbReference>
<evidence type="ECO:0000256" key="3">
    <source>
        <dbReference type="ARBA" id="ARBA00022475"/>
    </source>
</evidence>
<evidence type="ECO:0000259" key="11">
    <source>
        <dbReference type="Pfam" id="PF01478"/>
    </source>
</evidence>
<dbReference type="InterPro" id="IPR050882">
    <property type="entry name" value="Prepilin_peptidase/N-MTase"/>
</dbReference>
<keyword evidence="3" id="KW-1003">Cell membrane</keyword>
<proteinExistence type="inferred from homology"/>
<dbReference type="PRINTS" id="PR00864">
    <property type="entry name" value="PREPILNPTASE"/>
</dbReference>
<dbReference type="EC" id="3.4.23.43" evidence="9"/>
<dbReference type="PANTHER" id="PTHR30487">
    <property type="entry name" value="TYPE 4 PREPILIN-LIKE PROTEINS LEADER PEPTIDE-PROCESSING ENZYME"/>
    <property type="match status" value="1"/>
</dbReference>
<evidence type="ECO:0000256" key="10">
    <source>
        <dbReference type="SAM" id="Phobius"/>
    </source>
</evidence>
<evidence type="ECO:0000313" key="13">
    <source>
        <dbReference type="EMBL" id="RVT89850.1"/>
    </source>
</evidence>
<dbReference type="GO" id="GO:0004190">
    <property type="term" value="F:aspartic-type endopeptidase activity"/>
    <property type="evidence" value="ECO:0007669"/>
    <property type="project" value="UniProtKB-EC"/>
</dbReference>
<dbReference type="AlphaFoldDB" id="A0A437LWU5"/>
<evidence type="ECO:0000256" key="4">
    <source>
        <dbReference type="ARBA" id="ARBA00022519"/>
    </source>
</evidence>
<keyword evidence="4" id="KW-0997">Cell inner membrane</keyword>
<dbReference type="InterPro" id="IPR010627">
    <property type="entry name" value="Prepilin_pept_A24_N"/>
</dbReference>
<evidence type="ECO:0000256" key="6">
    <source>
        <dbReference type="ARBA" id="ARBA00022989"/>
    </source>
</evidence>
<sequence>MTGPLWVLFGGVLGGVIGSFLATLILRWPAGRSIAQGRSACDGCGAPIDPVRMVPILSFALARGQAGCCGTRIDPSHPIVEILAALIGALAFTIAPPIEAAAGAVFGWLLLTLALLDLRHFWLPDRLTIPLLAFGLIGGLAGIGPPLDDRLIGMVGGYVALEAVRIGYAKVRGREGLGRGDAKLFAAIGAWLGWRAMPVVLLLASLIGLGMVLGLMLMKRAPNRTDRLPLGTCLCLAAWPVWGTSAILSALWRSQT</sequence>
<accession>A0A437LWU5</accession>
<dbReference type="Pfam" id="PF01478">
    <property type="entry name" value="Peptidase_A24"/>
    <property type="match status" value="1"/>
</dbReference>
<feature type="transmembrane region" description="Helical" evidence="10">
    <location>
        <begin position="230"/>
        <end position="252"/>
    </location>
</feature>
<keyword evidence="9" id="KW-0511">Multifunctional enzyme</keyword>
<keyword evidence="9" id="KW-0378">Hydrolase</keyword>
<feature type="domain" description="Prepilin type IV endopeptidase peptidase" evidence="11">
    <location>
        <begin position="105"/>
        <end position="212"/>
    </location>
</feature>
<evidence type="ECO:0000256" key="7">
    <source>
        <dbReference type="ARBA" id="ARBA00023136"/>
    </source>
</evidence>
<evidence type="ECO:0000313" key="14">
    <source>
        <dbReference type="Proteomes" id="UP000282971"/>
    </source>
</evidence>
<dbReference type="PANTHER" id="PTHR30487:SF0">
    <property type="entry name" value="PREPILIN LEADER PEPTIDASE_N-METHYLTRANSFERASE-RELATED"/>
    <property type="match status" value="1"/>
</dbReference>
<comment type="caution">
    <text evidence="13">The sequence shown here is derived from an EMBL/GenBank/DDBJ whole genome shotgun (WGS) entry which is preliminary data.</text>
</comment>
<keyword evidence="14" id="KW-1185">Reference proteome</keyword>
<keyword evidence="9" id="KW-0489">Methyltransferase</keyword>
<dbReference type="InterPro" id="IPR000045">
    <property type="entry name" value="Prepilin_IV_endopep_pep"/>
</dbReference>
<evidence type="ECO:0000256" key="2">
    <source>
        <dbReference type="ARBA" id="ARBA00005801"/>
    </source>
</evidence>
<dbReference type="Proteomes" id="UP000282971">
    <property type="component" value="Unassembled WGS sequence"/>
</dbReference>
<comment type="subcellular location">
    <subcellularLocation>
        <location evidence="1">Cell inner membrane</location>
        <topology evidence="1">Multi-pass membrane protein</topology>
    </subcellularLocation>
    <subcellularLocation>
        <location evidence="9">Cell membrane</location>
        <topology evidence="9">Multi-pass membrane protein</topology>
    </subcellularLocation>
</comment>
<evidence type="ECO:0000256" key="8">
    <source>
        <dbReference type="RuleBase" id="RU003793"/>
    </source>
</evidence>
<dbReference type="Gene3D" id="1.20.120.1220">
    <property type="match status" value="1"/>
</dbReference>
<reference evidence="13 14" key="1">
    <citation type="submission" date="2019-01" db="EMBL/GenBank/DDBJ databases">
        <authorList>
            <person name="Chen W.-M."/>
        </authorList>
    </citation>
    <scope>NUCLEOTIDE SEQUENCE [LARGE SCALE GENOMIC DNA]</scope>
    <source>
        <strain evidence="13 14">CCP-7</strain>
    </source>
</reference>
<keyword evidence="6 10" id="KW-1133">Transmembrane helix</keyword>
<dbReference type="GO" id="GO:0008168">
    <property type="term" value="F:methyltransferase activity"/>
    <property type="evidence" value="ECO:0007669"/>
    <property type="project" value="UniProtKB-KW"/>
</dbReference>
<dbReference type="EMBL" id="SACN01000004">
    <property type="protein sequence ID" value="RVT89850.1"/>
    <property type="molecule type" value="Genomic_DNA"/>
</dbReference>
<dbReference type="GO" id="GO:0006465">
    <property type="term" value="P:signal peptide processing"/>
    <property type="evidence" value="ECO:0007669"/>
    <property type="project" value="TreeGrafter"/>
</dbReference>
<dbReference type="InterPro" id="IPR014032">
    <property type="entry name" value="Peptidase_A24A_bac"/>
</dbReference>
<comment type="similarity">
    <text evidence="2 8">Belongs to the peptidase A24 family.</text>
</comment>
<feature type="transmembrane region" description="Helical" evidence="10">
    <location>
        <begin position="79"/>
        <end position="95"/>
    </location>
</feature>
<protein>
    <recommendedName>
        <fullName evidence="9">Prepilin leader peptidase/N-methyltransferase</fullName>
        <ecNumber evidence="9">2.1.1.-</ecNumber>
        <ecNumber evidence="9">3.4.23.43</ecNumber>
    </recommendedName>
</protein>
<keyword evidence="7 10" id="KW-0472">Membrane</keyword>
<evidence type="ECO:0000259" key="12">
    <source>
        <dbReference type="Pfam" id="PF06750"/>
    </source>
</evidence>
<evidence type="ECO:0000256" key="1">
    <source>
        <dbReference type="ARBA" id="ARBA00004429"/>
    </source>
</evidence>
<dbReference type="EC" id="2.1.1.-" evidence="9"/>
<dbReference type="GO" id="GO:0005886">
    <property type="term" value="C:plasma membrane"/>
    <property type="evidence" value="ECO:0007669"/>
    <property type="project" value="UniProtKB-SubCell"/>
</dbReference>